<dbReference type="RefSeq" id="WP_071066763.1">
    <property type="nucleotide sequence ID" value="NZ_MAXA01000265.1"/>
</dbReference>
<dbReference type="GO" id="GO:0004497">
    <property type="term" value="F:monooxygenase activity"/>
    <property type="evidence" value="ECO:0007669"/>
    <property type="project" value="UniProtKB-KW"/>
</dbReference>
<evidence type="ECO:0000313" key="5">
    <source>
        <dbReference type="EMBL" id="OHV20405.1"/>
    </source>
</evidence>
<dbReference type="GO" id="GO:0016705">
    <property type="term" value="F:oxidoreductase activity, acting on paired donors, with incorporation or reduction of molecular oxygen"/>
    <property type="evidence" value="ECO:0007669"/>
    <property type="project" value="InterPro"/>
</dbReference>
<name>A0A1S1PHE0_9ACTN</name>
<gene>
    <name evidence="5" type="ORF">BBK14_28025</name>
</gene>
<dbReference type="Proteomes" id="UP000179769">
    <property type="component" value="Unassembled WGS sequence"/>
</dbReference>
<evidence type="ECO:0000256" key="1">
    <source>
        <dbReference type="ARBA" id="ARBA00023002"/>
    </source>
</evidence>
<evidence type="ECO:0000256" key="3">
    <source>
        <dbReference type="SAM" id="MobiDB-lite"/>
    </source>
</evidence>
<dbReference type="InterPro" id="IPR011251">
    <property type="entry name" value="Luciferase-like_dom"/>
</dbReference>
<dbReference type="InterPro" id="IPR050766">
    <property type="entry name" value="Bact_Lucif_Oxidored"/>
</dbReference>
<dbReference type="InterPro" id="IPR036661">
    <property type="entry name" value="Luciferase-like_sf"/>
</dbReference>
<protein>
    <submittedName>
        <fullName evidence="5">Luciferase</fullName>
    </submittedName>
</protein>
<accession>A0A1S1PHE0</accession>
<feature type="region of interest" description="Disordered" evidence="3">
    <location>
        <begin position="155"/>
        <end position="184"/>
    </location>
</feature>
<organism evidence="5 6">
    <name type="scientific">Parafrankia soli</name>
    <dbReference type="NCBI Taxonomy" id="2599596"/>
    <lineage>
        <taxon>Bacteria</taxon>
        <taxon>Bacillati</taxon>
        <taxon>Actinomycetota</taxon>
        <taxon>Actinomycetes</taxon>
        <taxon>Frankiales</taxon>
        <taxon>Frankiaceae</taxon>
        <taxon>Parafrankia</taxon>
    </lineage>
</organism>
<evidence type="ECO:0000259" key="4">
    <source>
        <dbReference type="Pfam" id="PF00296"/>
    </source>
</evidence>
<dbReference type="OrthoDB" id="9776438at2"/>
<dbReference type="AlphaFoldDB" id="A0A1S1PHE0"/>
<feature type="domain" description="Luciferase-like" evidence="4">
    <location>
        <begin position="1"/>
        <end position="301"/>
    </location>
</feature>
<dbReference type="Gene3D" id="3.20.20.30">
    <property type="entry name" value="Luciferase-like domain"/>
    <property type="match status" value="1"/>
</dbReference>
<dbReference type="EMBL" id="MAXA01000265">
    <property type="protein sequence ID" value="OHV20405.1"/>
    <property type="molecule type" value="Genomic_DNA"/>
</dbReference>
<dbReference type="PANTHER" id="PTHR30137:SF8">
    <property type="entry name" value="BLR5498 PROTEIN"/>
    <property type="match status" value="1"/>
</dbReference>
<dbReference type="PANTHER" id="PTHR30137">
    <property type="entry name" value="LUCIFERASE-LIKE MONOOXYGENASE"/>
    <property type="match status" value="1"/>
</dbReference>
<keyword evidence="2" id="KW-0503">Monooxygenase</keyword>
<proteinExistence type="predicted"/>
<keyword evidence="6" id="KW-1185">Reference proteome</keyword>
<dbReference type="Pfam" id="PF00296">
    <property type="entry name" value="Bac_luciferase"/>
    <property type="match status" value="1"/>
</dbReference>
<evidence type="ECO:0000256" key="2">
    <source>
        <dbReference type="ARBA" id="ARBA00023033"/>
    </source>
</evidence>
<evidence type="ECO:0000313" key="6">
    <source>
        <dbReference type="Proteomes" id="UP000179769"/>
    </source>
</evidence>
<dbReference type="GO" id="GO:0005829">
    <property type="term" value="C:cytosol"/>
    <property type="evidence" value="ECO:0007669"/>
    <property type="project" value="TreeGrafter"/>
</dbReference>
<comment type="caution">
    <text evidence="5">The sequence shown here is derived from an EMBL/GenBank/DDBJ whole genome shotgun (WGS) entry which is preliminary data.</text>
</comment>
<feature type="compositionally biased region" description="Low complexity" evidence="3">
    <location>
        <begin position="161"/>
        <end position="177"/>
    </location>
</feature>
<sequence>MKFIGLSALAHSPDLETGRLPSETEVVRRAVETAVLFEELGFDGFGFGERHHPPFLSTSPTVLLGHIAALTSRIRLFTGVTLLSVLDPVRVAEDYATIDHLSGGRVELIIGKGSGPKQAELFGLTRDQQRDALNEKFRLLHRLWTERDVSWRGTTRPPLDRVTTLPRPVPRPGGARPRIWHGGGTSPDSVDLAAEFGDPVMFSNASAPTEKYTWLSDHYTQRWEAYGRDPAALYTGAGTTAYYSAPTSQQALADFRPIFEARLRAQSGIGMPPDFPTLEDFVERSSALIGSPAQVIEKVERDASLLGNSALIFSVEAEGLSHDQRRASFELFATDIAPTLRTSVPDPPWPAQ</sequence>
<dbReference type="SUPFAM" id="SSF51679">
    <property type="entry name" value="Bacterial luciferase-like"/>
    <property type="match status" value="1"/>
</dbReference>
<keyword evidence="1" id="KW-0560">Oxidoreductase</keyword>
<reference evidence="6" key="1">
    <citation type="submission" date="2016-07" db="EMBL/GenBank/DDBJ databases">
        <title>Frankia sp. NRRL B-16219 Genome sequencing.</title>
        <authorList>
            <person name="Ghodhbane-Gtari F."/>
            <person name="Swanson E."/>
            <person name="Gueddou A."/>
            <person name="Louati M."/>
            <person name="Nouioui I."/>
            <person name="Hezbri K."/>
            <person name="Abebe-Akele F."/>
            <person name="Simpson S."/>
            <person name="Morris K."/>
            <person name="Thomas K."/>
            <person name="Gtari M."/>
            <person name="Tisa L.S."/>
        </authorList>
    </citation>
    <scope>NUCLEOTIDE SEQUENCE [LARGE SCALE GENOMIC DNA]</scope>
    <source>
        <strain evidence="6">NRRL B-16219</strain>
    </source>
</reference>